<reference evidence="2" key="1">
    <citation type="submission" date="2020-07" db="EMBL/GenBank/DDBJ databases">
        <title>Huge and variable diversity of episymbiotic CPR bacteria and DPANN archaea in groundwater ecosystems.</title>
        <authorList>
            <person name="He C.Y."/>
            <person name="Keren R."/>
            <person name="Whittaker M."/>
            <person name="Farag I.F."/>
            <person name="Doudna J."/>
            <person name="Cate J.H.D."/>
            <person name="Banfield J.F."/>
        </authorList>
    </citation>
    <scope>NUCLEOTIDE SEQUENCE</scope>
    <source>
        <strain evidence="2">NC_groundwater_1813_Pr3_B-0.1um_71_17</strain>
    </source>
</reference>
<dbReference type="PIRSF" id="PIRSF005956">
    <property type="entry name" value="BtpA"/>
    <property type="match status" value="1"/>
</dbReference>
<dbReference type="InterPro" id="IPR011060">
    <property type="entry name" value="RibuloseP-bd_barrel"/>
</dbReference>
<evidence type="ECO:0000313" key="2">
    <source>
        <dbReference type="EMBL" id="MBI5170091.1"/>
    </source>
</evidence>
<dbReference type="NCBIfam" id="TIGR00259">
    <property type="entry name" value="thylakoid_BtpA"/>
    <property type="match status" value="1"/>
</dbReference>
<dbReference type="Proteomes" id="UP000696931">
    <property type="component" value="Unassembled WGS sequence"/>
</dbReference>
<dbReference type="AlphaFoldDB" id="A0A933SEX9"/>
<comment type="caution">
    <text evidence="2">The sequence shown here is derived from an EMBL/GenBank/DDBJ whole genome shotgun (WGS) entry which is preliminary data.</text>
</comment>
<organism evidence="2 3">
    <name type="scientific">Eiseniibacteriota bacterium</name>
    <dbReference type="NCBI Taxonomy" id="2212470"/>
    <lineage>
        <taxon>Bacteria</taxon>
        <taxon>Candidatus Eiseniibacteriota</taxon>
    </lineage>
</organism>
<name>A0A933SEX9_UNCEI</name>
<protein>
    <submittedName>
        <fullName evidence="2">BtpA/SgcQ family protein</fullName>
    </submittedName>
</protein>
<dbReference type="EMBL" id="JACRIW010000081">
    <property type="protein sequence ID" value="MBI5170091.1"/>
    <property type="molecule type" value="Genomic_DNA"/>
</dbReference>
<dbReference type="PANTHER" id="PTHR21381">
    <property type="entry name" value="ZGC:162297"/>
    <property type="match status" value="1"/>
</dbReference>
<evidence type="ECO:0000256" key="1">
    <source>
        <dbReference type="ARBA" id="ARBA00006007"/>
    </source>
</evidence>
<dbReference type="SUPFAM" id="SSF51366">
    <property type="entry name" value="Ribulose-phoshate binding barrel"/>
    <property type="match status" value="1"/>
</dbReference>
<proteinExistence type="inferred from homology"/>
<gene>
    <name evidence="2" type="ORF">HZA61_11425</name>
</gene>
<dbReference type="PANTHER" id="PTHR21381:SF3">
    <property type="entry name" value="SGC REGION PROTEIN SGCQ-RELATED"/>
    <property type="match status" value="1"/>
</dbReference>
<accession>A0A933SEX9</accession>
<dbReference type="InterPro" id="IPR005137">
    <property type="entry name" value="BtpA"/>
</dbReference>
<dbReference type="CDD" id="cd04722">
    <property type="entry name" value="TIM_phosphate_binding"/>
    <property type="match status" value="1"/>
</dbReference>
<comment type="similarity">
    <text evidence="1">Belongs to the BtpA family.</text>
</comment>
<dbReference type="Pfam" id="PF03437">
    <property type="entry name" value="BtpA"/>
    <property type="match status" value="1"/>
</dbReference>
<evidence type="ECO:0000313" key="3">
    <source>
        <dbReference type="Proteomes" id="UP000696931"/>
    </source>
</evidence>
<sequence length="271" mass="28108">MTTPAAFLETFGAPRALIGMIHVGALPGTPAARESVDALVHSAVGEARVYRDAGYTALMIENMHDRPYVKSGVGPEITAAMTAVAREIRREVQLPLGVQVLAGANREAIAVAIASGAAFVRAEGFVFAHVADEGIMESCAGDLLRYRRAMNAGHVRVYVDVKKKHSAHAVTADVSLAETAKAAEFFLADGVIVTGTATGEPAKSSDVDEVAAAVKLPVFVGSGLAPGNYARFARAHGFIVGSSVKQGGAWSNALDPAAVRANAEAFRALGK</sequence>